<name>A0A8T0QZ22_PANVG</name>
<sequence>MSTTAAEVTVSAAAATAVATKCHLFKIEGFKRIKTMYGNGRSIDSCGFEAAGHTWRIQFFPDGNRAENAGFVSLVLKLDDHDAATAAGGGNDDVLVEFRFSLVCLHDKPAASRAYTKTYTTTFNTKARKALGCCQFIRRDELERSEYLRDDGLAVRCDVAVLNNPVDVKERAAQAHDLERLGVVCDCKDDACKSHHLRTALSFREALVKLFLGCFHL</sequence>
<dbReference type="SUPFAM" id="SSF49599">
    <property type="entry name" value="TRAF domain-like"/>
    <property type="match status" value="1"/>
</dbReference>
<dbReference type="InterPro" id="IPR045005">
    <property type="entry name" value="BPM1-6"/>
</dbReference>
<proteinExistence type="predicted"/>
<evidence type="ECO:0000313" key="3">
    <source>
        <dbReference type="Proteomes" id="UP000823388"/>
    </source>
</evidence>
<dbReference type="SMART" id="SM00061">
    <property type="entry name" value="MATH"/>
    <property type="match status" value="1"/>
</dbReference>
<dbReference type="Pfam" id="PF22486">
    <property type="entry name" value="MATH_2"/>
    <property type="match status" value="1"/>
</dbReference>
<comment type="caution">
    <text evidence="2">The sequence shown here is derived from an EMBL/GenBank/DDBJ whole genome shotgun (WGS) entry which is preliminary data.</text>
</comment>
<accession>A0A8T0QZ22</accession>
<feature type="domain" description="MATH" evidence="1">
    <location>
        <begin position="20"/>
        <end position="159"/>
    </location>
</feature>
<dbReference type="InterPro" id="IPR002083">
    <property type="entry name" value="MATH/TRAF_dom"/>
</dbReference>
<dbReference type="InterPro" id="IPR008974">
    <property type="entry name" value="TRAF-like"/>
</dbReference>
<dbReference type="AlphaFoldDB" id="A0A8T0QZ22"/>
<keyword evidence="3" id="KW-1185">Reference proteome</keyword>
<dbReference type="Proteomes" id="UP000823388">
    <property type="component" value="Chromosome 6N"/>
</dbReference>
<dbReference type="GO" id="GO:0016567">
    <property type="term" value="P:protein ubiquitination"/>
    <property type="evidence" value="ECO:0007669"/>
    <property type="project" value="InterPro"/>
</dbReference>
<protein>
    <recommendedName>
        <fullName evidence="1">MATH domain-containing protein</fullName>
    </recommendedName>
</protein>
<evidence type="ECO:0000259" key="1">
    <source>
        <dbReference type="PROSITE" id="PS50144"/>
    </source>
</evidence>
<evidence type="ECO:0000313" key="2">
    <source>
        <dbReference type="EMBL" id="KAG2578296.1"/>
    </source>
</evidence>
<organism evidence="2 3">
    <name type="scientific">Panicum virgatum</name>
    <name type="common">Blackwell switchgrass</name>
    <dbReference type="NCBI Taxonomy" id="38727"/>
    <lineage>
        <taxon>Eukaryota</taxon>
        <taxon>Viridiplantae</taxon>
        <taxon>Streptophyta</taxon>
        <taxon>Embryophyta</taxon>
        <taxon>Tracheophyta</taxon>
        <taxon>Spermatophyta</taxon>
        <taxon>Magnoliopsida</taxon>
        <taxon>Liliopsida</taxon>
        <taxon>Poales</taxon>
        <taxon>Poaceae</taxon>
        <taxon>PACMAD clade</taxon>
        <taxon>Panicoideae</taxon>
        <taxon>Panicodae</taxon>
        <taxon>Paniceae</taxon>
        <taxon>Panicinae</taxon>
        <taxon>Panicum</taxon>
        <taxon>Panicum sect. Hiantes</taxon>
    </lineage>
</organism>
<dbReference type="PANTHER" id="PTHR26379">
    <property type="entry name" value="BTB/POZ AND MATH DOMAIN-CONTAINING PROTEIN 1"/>
    <property type="match status" value="1"/>
</dbReference>
<dbReference type="PROSITE" id="PS50144">
    <property type="entry name" value="MATH"/>
    <property type="match status" value="1"/>
</dbReference>
<gene>
    <name evidence="2" type="ORF">PVAP13_6NG225003</name>
</gene>
<dbReference type="PANTHER" id="PTHR26379:SF468">
    <property type="entry name" value="MATH DOMAIN CONTAINING PROTEIN"/>
    <property type="match status" value="1"/>
</dbReference>
<dbReference type="CDD" id="cd00121">
    <property type="entry name" value="MATH"/>
    <property type="match status" value="1"/>
</dbReference>
<dbReference type="EMBL" id="CM029048">
    <property type="protein sequence ID" value="KAG2578296.1"/>
    <property type="molecule type" value="Genomic_DNA"/>
</dbReference>
<dbReference type="Gene3D" id="2.60.210.10">
    <property type="entry name" value="Apoptosis, Tumor Necrosis Factor Receptor Associated Protein 2, Chain A"/>
    <property type="match status" value="1"/>
</dbReference>
<reference evidence="2" key="1">
    <citation type="submission" date="2020-05" db="EMBL/GenBank/DDBJ databases">
        <title>WGS assembly of Panicum virgatum.</title>
        <authorList>
            <person name="Lovell J.T."/>
            <person name="Jenkins J."/>
            <person name="Shu S."/>
            <person name="Juenger T.E."/>
            <person name="Schmutz J."/>
        </authorList>
    </citation>
    <scope>NUCLEOTIDE SEQUENCE</scope>
    <source>
        <strain evidence="2">AP13</strain>
    </source>
</reference>